<name>A0ABU4PQN5_9SPHN</name>
<dbReference type="Pfam" id="PF04542">
    <property type="entry name" value="Sigma70_r2"/>
    <property type="match status" value="1"/>
</dbReference>
<dbReference type="Proteomes" id="UP001279660">
    <property type="component" value="Unassembled WGS sequence"/>
</dbReference>
<dbReference type="Gene3D" id="1.10.10.10">
    <property type="entry name" value="Winged helix-like DNA-binding domain superfamily/Winged helix DNA-binding domain"/>
    <property type="match status" value="1"/>
</dbReference>
<dbReference type="PANTHER" id="PTHR43133:SF63">
    <property type="entry name" value="RNA POLYMERASE SIGMA FACTOR FECI-RELATED"/>
    <property type="match status" value="1"/>
</dbReference>
<dbReference type="InterPro" id="IPR036388">
    <property type="entry name" value="WH-like_DNA-bd_sf"/>
</dbReference>
<evidence type="ECO:0000256" key="3">
    <source>
        <dbReference type="ARBA" id="ARBA00023082"/>
    </source>
</evidence>
<dbReference type="InterPro" id="IPR014284">
    <property type="entry name" value="RNA_pol_sigma-70_dom"/>
</dbReference>
<dbReference type="PANTHER" id="PTHR43133">
    <property type="entry name" value="RNA POLYMERASE ECF-TYPE SIGMA FACTO"/>
    <property type="match status" value="1"/>
</dbReference>
<dbReference type="InterPro" id="IPR013324">
    <property type="entry name" value="RNA_pol_sigma_r3/r4-like"/>
</dbReference>
<dbReference type="Gene3D" id="1.10.1740.10">
    <property type="match status" value="1"/>
</dbReference>
<feature type="domain" description="RNA polymerase sigma-70 region 2" evidence="5">
    <location>
        <begin position="19"/>
        <end position="79"/>
    </location>
</feature>
<comment type="similarity">
    <text evidence="1">Belongs to the sigma-70 factor family. ECF subfamily.</text>
</comment>
<evidence type="ECO:0000256" key="1">
    <source>
        <dbReference type="ARBA" id="ARBA00010641"/>
    </source>
</evidence>
<dbReference type="Pfam" id="PF08281">
    <property type="entry name" value="Sigma70_r4_2"/>
    <property type="match status" value="1"/>
</dbReference>
<proteinExistence type="inferred from homology"/>
<dbReference type="SUPFAM" id="SSF88659">
    <property type="entry name" value="Sigma3 and sigma4 domains of RNA polymerase sigma factors"/>
    <property type="match status" value="1"/>
</dbReference>
<accession>A0ABU4PQN5</accession>
<evidence type="ECO:0000256" key="4">
    <source>
        <dbReference type="ARBA" id="ARBA00023163"/>
    </source>
</evidence>
<evidence type="ECO:0000259" key="5">
    <source>
        <dbReference type="Pfam" id="PF04542"/>
    </source>
</evidence>
<keyword evidence="3" id="KW-0731">Sigma factor</keyword>
<sequence length="188" mass="21340">MPIIRPIDRWFAEEIFPHEARFHAAARRICKTREEAEDLVQEALTRLFAINGWGEIVNPPAYVLQMLRHIAIERMRRQRVVDFQQLLDTDHLALADEAPSPYRVAAGRDALRRVGEMVAALPERCRTVLVRRRVHGESASAIARDLGISQSTFEKRLGRAIQLLAASALVDDAPFEPEGAERRGVTKR</sequence>
<dbReference type="InterPro" id="IPR013325">
    <property type="entry name" value="RNA_pol_sigma_r2"/>
</dbReference>
<keyword evidence="4" id="KW-0804">Transcription</keyword>
<keyword evidence="8" id="KW-1185">Reference proteome</keyword>
<evidence type="ECO:0000259" key="6">
    <source>
        <dbReference type="Pfam" id="PF08281"/>
    </source>
</evidence>
<evidence type="ECO:0000313" key="7">
    <source>
        <dbReference type="EMBL" id="MDX5985719.1"/>
    </source>
</evidence>
<dbReference type="InterPro" id="IPR013249">
    <property type="entry name" value="RNA_pol_sigma70_r4_t2"/>
</dbReference>
<evidence type="ECO:0000256" key="2">
    <source>
        <dbReference type="ARBA" id="ARBA00023015"/>
    </source>
</evidence>
<dbReference type="InterPro" id="IPR039425">
    <property type="entry name" value="RNA_pol_sigma-70-like"/>
</dbReference>
<dbReference type="RefSeq" id="WP_010407515.1">
    <property type="nucleotide sequence ID" value="NZ_JAWXXV010000001.1"/>
</dbReference>
<dbReference type="EMBL" id="JAWXXV010000001">
    <property type="protein sequence ID" value="MDX5985719.1"/>
    <property type="molecule type" value="Genomic_DNA"/>
</dbReference>
<comment type="caution">
    <text evidence="7">The sequence shown here is derived from an EMBL/GenBank/DDBJ whole genome shotgun (WGS) entry which is preliminary data.</text>
</comment>
<feature type="domain" description="RNA polymerase sigma factor 70 region 4 type 2" evidence="6">
    <location>
        <begin position="112"/>
        <end position="163"/>
    </location>
</feature>
<organism evidence="7 8">
    <name type="scientific">Sphingomonas echinoides</name>
    <dbReference type="NCBI Taxonomy" id="59803"/>
    <lineage>
        <taxon>Bacteria</taxon>
        <taxon>Pseudomonadati</taxon>
        <taxon>Pseudomonadota</taxon>
        <taxon>Alphaproteobacteria</taxon>
        <taxon>Sphingomonadales</taxon>
        <taxon>Sphingomonadaceae</taxon>
        <taxon>Sphingomonas</taxon>
    </lineage>
</organism>
<gene>
    <name evidence="7" type="ORF">SIL82_15810</name>
</gene>
<reference evidence="7 8" key="1">
    <citation type="submission" date="2023-11" db="EMBL/GenBank/DDBJ databases">
        <title>MicrobeMod: A computational toolkit for identifying prokaryotic methylation and restriction-modification with nanopore sequencing.</title>
        <authorList>
            <person name="Crits-Christoph A."/>
            <person name="Kang S.C."/>
            <person name="Lee H."/>
            <person name="Ostrov N."/>
        </authorList>
    </citation>
    <scope>NUCLEOTIDE SEQUENCE [LARGE SCALE GENOMIC DNA]</scope>
    <source>
        <strain evidence="7 8">ATCC 14820</strain>
    </source>
</reference>
<evidence type="ECO:0000313" key="8">
    <source>
        <dbReference type="Proteomes" id="UP001279660"/>
    </source>
</evidence>
<dbReference type="NCBIfam" id="TIGR02937">
    <property type="entry name" value="sigma70-ECF"/>
    <property type="match status" value="1"/>
</dbReference>
<protein>
    <submittedName>
        <fullName evidence="7">Sigma-70 family RNA polymerase sigma factor</fullName>
    </submittedName>
</protein>
<keyword evidence="2" id="KW-0805">Transcription regulation</keyword>
<dbReference type="InterPro" id="IPR007627">
    <property type="entry name" value="RNA_pol_sigma70_r2"/>
</dbReference>
<dbReference type="SUPFAM" id="SSF88946">
    <property type="entry name" value="Sigma2 domain of RNA polymerase sigma factors"/>
    <property type="match status" value="1"/>
</dbReference>